<dbReference type="PROSITE" id="PS50076">
    <property type="entry name" value="DNAJ_2"/>
    <property type="match status" value="1"/>
</dbReference>
<feature type="domain" description="J" evidence="2">
    <location>
        <begin position="1"/>
        <end position="46"/>
    </location>
</feature>
<dbReference type="EMBL" id="JAAIUW010000002">
    <property type="protein sequence ID" value="KAF7842611.1"/>
    <property type="molecule type" value="Genomic_DNA"/>
</dbReference>
<dbReference type="Gene3D" id="1.10.287.110">
    <property type="entry name" value="DnaJ domain"/>
    <property type="match status" value="1"/>
</dbReference>
<dbReference type="InterPro" id="IPR053232">
    <property type="entry name" value="DnaJ_C/III_chloroplastic"/>
</dbReference>
<dbReference type="PANTHER" id="PTHR45090:SF8">
    <property type="entry name" value="J DOMAIN-CONTAINING PROTEIN"/>
    <property type="match status" value="1"/>
</dbReference>
<dbReference type="AlphaFoldDB" id="A0A835CIL1"/>
<keyword evidence="4" id="KW-1185">Reference proteome</keyword>
<dbReference type="GO" id="GO:0009507">
    <property type="term" value="C:chloroplast"/>
    <property type="evidence" value="ECO:0007669"/>
    <property type="project" value="TreeGrafter"/>
</dbReference>
<dbReference type="SUPFAM" id="SSF46565">
    <property type="entry name" value="Chaperone J-domain"/>
    <property type="match status" value="1"/>
</dbReference>
<evidence type="ECO:0000259" key="2">
    <source>
        <dbReference type="PROSITE" id="PS50076"/>
    </source>
</evidence>
<organism evidence="3 4">
    <name type="scientific">Senna tora</name>
    <dbReference type="NCBI Taxonomy" id="362788"/>
    <lineage>
        <taxon>Eukaryota</taxon>
        <taxon>Viridiplantae</taxon>
        <taxon>Streptophyta</taxon>
        <taxon>Embryophyta</taxon>
        <taxon>Tracheophyta</taxon>
        <taxon>Spermatophyta</taxon>
        <taxon>Magnoliopsida</taxon>
        <taxon>eudicotyledons</taxon>
        <taxon>Gunneridae</taxon>
        <taxon>Pentapetalae</taxon>
        <taxon>rosids</taxon>
        <taxon>fabids</taxon>
        <taxon>Fabales</taxon>
        <taxon>Fabaceae</taxon>
        <taxon>Caesalpinioideae</taxon>
        <taxon>Cassia clade</taxon>
        <taxon>Senna</taxon>
    </lineage>
</organism>
<gene>
    <name evidence="3" type="ORF">G2W53_004909</name>
</gene>
<dbReference type="InterPro" id="IPR018253">
    <property type="entry name" value="DnaJ_domain_CS"/>
</dbReference>
<protein>
    <submittedName>
        <fullName evidence="3">Chaperone protein dnaJ 20, chloroplastic-like</fullName>
    </submittedName>
</protein>
<feature type="compositionally biased region" description="Polar residues" evidence="1">
    <location>
        <begin position="74"/>
        <end position="91"/>
    </location>
</feature>
<dbReference type="InterPro" id="IPR001623">
    <property type="entry name" value="DnaJ_domain"/>
</dbReference>
<sequence length="91" mass="10916">MALRYHPDVCHDPLRKEESTRMFVQLHAAYETLSNPVLREEYDYELGLIKSRRRWEEQVVELKRRSNRRMAQKEGSSWGSRIRAQNNIGKN</sequence>
<name>A0A835CIL1_9FABA</name>
<evidence type="ECO:0000313" key="3">
    <source>
        <dbReference type="EMBL" id="KAF7842611.1"/>
    </source>
</evidence>
<dbReference type="Pfam" id="PF00226">
    <property type="entry name" value="DnaJ"/>
    <property type="match status" value="1"/>
</dbReference>
<dbReference type="PANTHER" id="PTHR45090">
    <property type="entry name" value="CHAPERONE PROTEIN DNAJ 20 CHLOROPLASTIC"/>
    <property type="match status" value="1"/>
</dbReference>
<evidence type="ECO:0000256" key="1">
    <source>
        <dbReference type="SAM" id="MobiDB-lite"/>
    </source>
</evidence>
<comment type="caution">
    <text evidence="3">The sequence shown here is derived from an EMBL/GenBank/DDBJ whole genome shotgun (WGS) entry which is preliminary data.</text>
</comment>
<feature type="region of interest" description="Disordered" evidence="1">
    <location>
        <begin position="68"/>
        <end position="91"/>
    </location>
</feature>
<evidence type="ECO:0000313" key="4">
    <source>
        <dbReference type="Proteomes" id="UP000634136"/>
    </source>
</evidence>
<dbReference type="Proteomes" id="UP000634136">
    <property type="component" value="Unassembled WGS sequence"/>
</dbReference>
<accession>A0A835CIL1</accession>
<reference evidence="3" key="1">
    <citation type="submission" date="2020-09" db="EMBL/GenBank/DDBJ databases">
        <title>Genome-Enabled Discovery of Anthraquinone Biosynthesis in Senna tora.</title>
        <authorList>
            <person name="Kang S.-H."/>
            <person name="Pandey R.P."/>
            <person name="Lee C.-M."/>
            <person name="Sim J.-S."/>
            <person name="Jeong J.-T."/>
            <person name="Choi B.-S."/>
            <person name="Jung M."/>
            <person name="Ginzburg D."/>
            <person name="Zhao K."/>
            <person name="Won S.Y."/>
            <person name="Oh T.-J."/>
            <person name="Yu Y."/>
            <person name="Kim N.-H."/>
            <person name="Lee O.R."/>
            <person name="Lee T.-H."/>
            <person name="Bashyal P."/>
            <person name="Kim T.-S."/>
            <person name="Lee W.-H."/>
            <person name="Kawkins C."/>
            <person name="Kim C.-K."/>
            <person name="Kim J.S."/>
            <person name="Ahn B.O."/>
            <person name="Rhee S.Y."/>
            <person name="Sohng J.K."/>
        </authorList>
    </citation>
    <scope>NUCLEOTIDE SEQUENCE</scope>
    <source>
        <tissue evidence="3">Leaf</tissue>
    </source>
</reference>
<dbReference type="OrthoDB" id="10250354at2759"/>
<dbReference type="CDD" id="cd06257">
    <property type="entry name" value="DnaJ"/>
    <property type="match status" value="1"/>
</dbReference>
<dbReference type="InterPro" id="IPR036869">
    <property type="entry name" value="J_dom_sf"/>
</dbReference>
<dbReference type="PROSITE" id="PS00636">
    <property type="entry name" value="DNAJ_1"/>
    <property type="match status" value="1"/>
</dbReference>
<proteinExistence type="predicted"/>